<dbReference type="STRING" id="1469144.LI90_2036"/>
<reference evidence="4" key="1">
    <citation type="submission" date="2015-04" db="EMBL/GenBank/DDBJ databases">
        <title>Physiological reanalysis, assessment of diazotrophy, and genome sequences of multiple isolates of Streptomyces thermoautotrophicus.</title>
        <authorList>
            <person name="MacKellar D.C."/>
            <person name="Lieber L."/>
            <person name="Norman J."/>
            <person name="Bolger A."/>
            <person name="Tobin C."/>
            <person name="Murray J.W."/>
            <person name="Chang R."/>
            <person name="Ford T."/>
            <person name="Nguyen P.Q."/>
            <person name="Woodward J."/>
            <person name="Permingeat H."/>
            <person name="Joshi N.S."/>
            <person name="Silver P.A."/>
            <person name="Usadel B."/>
            <person name="Rutherford A.W."/>
            <person name="Friesen M."/>
            <person name="Prell J."/>
        </authorList>
    </citation>
    <scope>NUCLEOTIDE SEQUENCE [LARGE SCALE GENOMIC DNA]</scope>
    <source>
        <strain evidence="4">H1</strain>
    </source>
</reference>
<organism evidence="3 4">
    <name type="scientific">Carbonactinospora thermoautotrophica</name>
    <dbReference type="NCBI Taxonomy" id="1469144"/>
    <lineage>
        <taxon>Bacteria</taxon>
        <taxon>Bacillati</taxon>
        <taxon>Actinomycetota</taxon>
        <taxon>Actinomycetes</taxon>
        <taxon>Kitasatosporales</taxon>
        <taxon>Carbonactinosporaceae</taxon>
        <taxon>Carbonactinospora</taxon>
    </lineage>
</organism>
<keyword evidence="4" id="KW-1185">Reference proteome</keyword>
<evidence type="ECO:0000313" key="3">
    <source>
        <dbReference type="EMBL" id="KWX01008.1"/>
    </source>
</evidence>
<dbReference type="InterPro" id="IPR029479">
    <property type="entry name" value="Nitroreductase"/>
</dbReference>
<dbReference type="PANTHER" id="PTHR42741">
    <property type="entry name" value="NITROREDUCTASE FAMILY PROTEIN"/>
    <property type="match status" value="1"/>
</dbReference>
<dbReference type="SUPFAM" id="SSF55469">
    <property type="entry name" value="FMN-dependent nitroreductase-like"/>
    <property type="match status" value="2"/>
</dbReference>
<gene>
    <name evidence="3" type="ORF">LI90_2036</name>
</gene>
<comment type="caution">
    <text evidence="3">The sequence shown here is derived from an EMBL/GenBank/DDBJ whole genome shotgun (WGS) entry which is preliminary data.</text>
</comment>
<dbReference type="EMBL" id="LAXD01000001">
    <property type="protein sequence ID" value="KWX01008.1"/>
    <property type="molecule type" value="Genomic_DNA"/>
</dbReference>
<dbReference type="InterPro" id="IPR000415">
    <property type="entry name" value="Nitroreductase-like"/>
</dbReference>
<dbReference type="Pfam" id="PF00881">
    <property type="entry name" value="Nitroreductase"/>
    <property type="match status" value="1"/>
</dbReference>
<dbReference type="RefSeq" id="WP_141658720.1">
    <property type="nucleotide sequence ID" value="NZ_LAXD01000001.1"/>
</dbReference>
<feature type="compositionally biased region" description="Low complexity" evidence="1">
    <location>
        <begin position="1"/>
        <end position="10"/>
    </location>
</feature>
<dbReference type="GO" id="GO:0016491">
    <property type="term" value="F:oxidoreductase activity"/>
    <property type="evidence" value="ECO:0007669"/>
    <property type="project" value="InterPro"/>
</dbReference>
<dbReference type="AlphaFoldDB" id="A0A132MSX9"/>
<protein>
    <recommendedName>
        <fullName evidence="2">Nitroreductase domain-containing protein</fullName>
    </recommendedName>
</protein>
<evidence type="ECO:0000256" key="1">
    <source>
        <dbReference type="SAM" id="MobiDB-lite"/>
    </source>
</evidence>
<feature type="region of interest" description="Disordered" evidence="1">
    <location>
        <begin position="1"/>
        <end position="46"/>
    </location>
</feature>
<sequence length="483" mass="50057">MTATGLAAVRAADRAAREGVAPPALDWSRRPPARRRWQPGETLPLASEPGLPLGALLWRSLAAEPPQPALARTRLRRVPSAGGLYPVEAHLVVGAGCDLPPGTYHYDPLAHAATRRAGARHPAAGALVVLTLVPQRTIWKYGLRSLPILLLDLGHAVGALAAAAQTLGLSTWATFDANGADLARLAALPSPDRWLATWPDTDPEYPLAAVWVTREAAPPPALDTVLDTAPCGAAAATGGTPPSARPCPRLTAGSSTMPAPVPAARKEVTERVGAGAEPVGDRVDVGGDLVYEALRTLARGGAGARWRRAGLGSPVTAEVLIRRRSARPPLAGPVRTAVLAEVLREGGAAGQPEVSCLATVAEPEARLVAEEGGALRTRGLGEARPTLAFWACEQGFLADAGAVVLFTAAPPPWRHPDAASAYRRTYLTAGYAGHLALLAAEMRGVRTRPVGCWQRADLGEALGLDSELIVHAVVLGGGGAAKP</sequence>
<accession>A0A132MSX9</accession>
<dbReference type="PATRIC" id="fig|1469144.10.peg.2208"/>
<dbReference type="PANTHER" id="PTHR42741:SF3">
    <property type="entry name" value="NITROREDUCTASE FAMILY PROTEIN"/>
    <property type="match status" value="1"/>
</dbReference>
<dbReference type="OrthoDB" id="3422065at2"/>
<dbReference type="Proteomes" id="UP000070188">
    <property type="component" value="Unassembled WGS sequence"/>
</dbReference>
<feature type="domain" description="Nitroreductase" evidence="2">
    <location>
        <begin position="366"/>
        <end position="476"/>
    </location>
</feature>
<dbReference type="Gene3D" id="3.40.109.10">
    <property type="entry name" value="NADH Oxidase"/>
    <property type="match status" value="2"/>
</dbReference>
<name>A0A132MSX9_9ACTN</name>
<proteinExistence type="predicted"/>
<evidence type="ECO:0000313" key="4">
    <source>
        <dbReference type="Proteomes" id="UP000070188"/>
    </source>
</evidence>
<evidence type="ECO:0000259" key="2">
    <source>
        <dbReference type="Pfam" id="PF00881"/>
    </source>
</evidence>